<sequence>MVGLSKDFCHKVLLMKNNQLTPEAKYLLIRVLFLYGNTTLMLSTKEVVKQFGISDAVFRKARSLLLDLGYLKDTKNDPEFVRTVGRPRIKIQLTQLLFDDLDGINVKSRCIYHDLRLESLLFWGVGNDFLRSINKKKIKSESQEVQSSGHTFTAATRILLAVLYLHADVCGSVRNLGLVEVSKLTGMSSDRLDSQLGIIEEMGYLLSRVSGITHKHIFGHAKGIFFLNVCGDNLAGIEAPSLWLALNTTAINHYNQYYLGFRVYKFIKDLKDKFYYSANDVSSLIKYVTTDDSQCDIDWGDRLPELLQNIRKMLEEKGLYFRDYKNYVIDPTNFYAGKFNVQLIEWVQLFAPYKLHEFFPDEVTTSLLKYLHSQIDYFASLLLEKSGRQITLETLYVDDSVLCEIELNVFPFKDKGHSSIDSNKKMALIFFIYCISYQHALIVKALLSCALPSKISFDKAKLAFLPIKLKNHFSGTSFLISIHLIGQKESVEKIWAVQFGGKDPKDASSLKPYCVRLFEEDCIAAFDNHGYDLNLLNQIGADFSSDADSKDSVISANFPS</sequence>
<evidence type="ECO:0000313" key="1">
    <source>
        <dbReference type="EMBL" id="PTQ88568.1"/>
    </source>
</evidence>
<dbReference type="Proteomes" id="UP000244223">
    <property type="component" value="Unassembled WGS sequence"/>
</dbReference>
<dbReference type="EMBL" id="QAON01000011">
    <property type="protein sequence ID" value="PTQ88568.1"/>
    <property type="molecule type" value="Genomic_DNA"/>
</dbReference>
<accession>A0A2T5IX81</accession>
<reference evidence="1 2" key="1">
    <citation type="submission" date="2018-04" db="EMBL/GenBank/DDBJ databases">
        <title>Genomic Encyclopedia of Archaeal and Bacterial Type Strains, Phase II (KMG-II): from individual species to whole genera.</title>
        <authorList>
            <person name="Goeker M."/>
        </authorList>
    </citation>
    <scope>NUCLEOTIDE SEQUENCE [LARGE SCALE GENOMIC DNA]</scope>
    <source>
        <strain evidence="1 2">DSM 5822</strain>
    </source>
</reference>
<protein>
    <submittedName>
        <fullName evidence="1">Uncharacterized protein</fullName>
    </submittedName>
</protein>
<proteinExistence type="predicted"/>
<gene>
    <name evidence="1" type="ORF">C8N29_11191</name>
</gene>
<organism evidence="1 2">
    <name type="scientific">Agitococcus lubricus</name>
    <dbReference type="NCBI Taxonomy" id="1077255"/>
    <lineage>
        <taxon>Bacteria</taxon>
        <taxon>Pseudomonadati</taxon>
        <taxon>Pseudomonadota</taxon>
        <taxon>Gammaproteobacteria</taxon>
        <taxon>Moraxellales</taxon>
        <taxon>Moraxellaceae</taxon>
        <taxon>Agitococcus</taxon>
    </lineage>
</organism>
<dbReference type="AlphaFoldDB" id="A0A2T5IX81"/>
<comment type="caution">
    <text evidence="1">The sequence shown here is derived from an EMBL/GenBank/DDBJ whole genome shotgun (WGS) entry which is preliminary data.</text>
</comment>
<keyword evidence="2" id="KW-1185">Reference proteome</keyword>
<name>A0A2T5IX81_9GAMM</name>
<evidence type="ECO:0000313" key="2">
    <source>
        <dbReference type="Proteomes" id="UP000244223"/>
    </source>
</evidence>